<feature type="compositionally biased region" description="Basic and acidic residues" evidence="1">
    <location>
        <begin position="461"/>
        <end position="479"/>
    </location>
</feature>
<dbReference type="Gene3D" id="3.10.10.10">
    <property type="entry name" value="HIV Type 1 Reverse Transcriptase, subunit A, domain 1"/>
    <property type="match status" value="1"/>
</dbReference>
<dbReference type="EMBL" id="BKCJ010002450">
    <property type="protein sequence ID" value="GEU48646.1"/>
    <property type="molecule type" value="Genomic_DNA"/>
</dbReference>
<dbReference type="InterPro" id="IPR056924">
    <property type="entry name" value="SH3_Tf2-1"/>
</dbReference>
<evidence type="ECO:0000259" key="3">
    <source>
        <dbReference type="Pfam" id="PF07727"/>
    </source>
</evidence>
<dbReference type="InterPro" id="IPR043502">
    <property type="entry name" value="DNA/RNA_pol_sf"/>
</dbReference>
<feature type="compositionally biased region" description="Low complexity" evidence="1">
    <location>
        <begin position="596"/>
        <end position="605"/>
    </location>
</feature>
<gene>
    <name evidence="5" type="ORF">Tci_020624</name>
</gene>
<evidence type="ECO:0000256" key="1">
    <source>
        <dbReference type="SAM" id="MobiDB-lite"/>
    </source>
</evidence>
<dbReference type="CDD" id="cd01647">
    <property type="entry name" value="RT_LTR"/>
    <property type="match status" value="1"/>
</dbReference>
<evidence type="ECO:0000259" key="2">
    <source>
        <dbReference type="Pfam" id="PF00078"/>
    </source>
</evidence>
<feature type="domain" description="Reverse transcriptase Ty1/copia-type" evidence="3">
    <location>
        <begin position="716"/>
        <end position="781"/>
    </location>
</feature>
<dbReference type="Pfam" id="PF00078">
    <property type="entry name" value="RVT_1"/>
    <property type="match status" value="1"/>
</dbReference>
<feature type="domain" description="Tf2-1-like SH3-like" evidence="4">
    <location>
        <begin position="311"/>
        <end position="363"/>
    </location>
</feature>
<dbReference type="Pfam" id="PF07727">
    <property type="entry name" value="RVT_2"/>
    <property type="match status" value="1"/>
</dbReference>
<dbReference type="PANTHER" id="PTHR24559:SF427">
    <property type="entry name" value="RNA-DIRECTED DNA POLYMERASE"/>
    <property type="match status" value="1"/>
</dbReference>
<sequence>MHLLHENCIVSTVQDEKTVSSTIITVGERIYSPEFIPMGSSGVVCKERDRSFRMCIDYGELNKLTIKNRYPLSRIDNLFDQLQGSSVYTKIALRPGYHQLCIKEEDIPITAFRTRYGLFEFQVMLFRVTNVPAMFMNLMNRVCKPYLDKFVIVFIDDILIYSKNQKDHEEHLKIILELLKKEQLYTKFSKCCSNDVTEVRQSLRLAGYYRRFIEGFSFIYKPLTRLTQKDKKYEWGIEEEESFLTLKRKLCSVPILALPEETEDFVAYCDASLKGFGAMLMQREKVIPYAFRQLKVYKEDYTTHDLKLGAVVFPLRKREKPSPRYIGPFKILARVGPVAYTLELPKELKGIHSTFHFSNLKKCLADENLIIPLNKIQLDDKLHFIKEPVENIDQEINSETSTLTSLSKVKERINQIKHRDGTPLRWKGCNNPSLDAKNRRKGDTSKALDASLVNKESCGTESKEHDTSSKLRNDAHDDANIRPIYNEEPMAEVQTTAKINVFAIGQQHTEQPEFNNEGKVDQNDEESPDTYTLPAILSFNPQDKQPTTNIQPTSTPSTPTYAYAEENNNDQEEEEHLPDDEFTNPFCEPTQDVTESSSHNVGNSNVHTFNQLQVSKYRWTKDYPLEQVRGNTSRPVQTRRQLATDLEMCMFALTVSTAEPENIKEAMADSAWIEVMQEKLHQFDRLQVWELVDQPFSKTVIRLKWLWKNKKDEDQTMDVKTAFLNGPLKEEVYVAQPDGFVVTDHPEKVYKLRKAIYGLKQAPRAWYDKLSKFLTSKGFTKGLEELFNEPKTKKSTDKSNDVKPESVRKNSDAPIIEDWVSDDEEETVEKQEVKPSINRINFVKATTYNNLRETIKNGEQPK</sequence>
<feature type="compositionally biased region" description="Acidic residues" evidence="1">
    <location>
        <begin position="567"/>
        <end position="582"/>
    </location>
</feature>
<dbReference type="InterPro" id="IPR043128">
    <property type="entry name" value="Rev_trsase/Diguanyl_cyclase"/>
</dbReference>
<feature type="compositionally biased region" description="Basic and acidic residues" evidence="1">
    <location>
        <begin position="790"/>
        <end position="811"/>
    </location>
</feature>
<feature type="region of interest" description="Disordered" evidence="1">
    <location>
        <begin position="790"/>
        <end position="833"/>
    </location>
</feature>
<protein>
    <submittedName>
        <fullName evidence="5">Retrotransposon protein, putative, Ty3-gypsy subclass</fullName>
    </submittedName>
</protein>
<name>A0A6L2KGY5_TANCI</name>
<organism evidence="5">
    <name type="scientific">Tanacetum cinerariifolium</name>
    <name type="common">Dalmatian daisy</name>
    <name type="synonym">Chrysanthemum cinerariifolium</name>
    <dbReference type="NCBI Taxonomy" id="118510"/>
    <lineage>
        <taxon>Eukaryota</taxon>
        <taxon>Viridiplantae</taxon>
        <taxon>Streptophyta</taxon>
        <taxon>Embryophyta</taxon>
        <taxon>Tracheophyta</taxon>
        <taxon>Spermatophyta</taxon>
        <taxon>Magnoliopsida</taxon>
        <taxon>eudicotyledons</taxon>
        <taxon>Gunneridae</taxon>
        <taxon>Pentapetalae</taxon>
        <taxon>asterids</taxon>
        <taxon>campanulids</taxon>
        <taxon>Asterales</taxon>
        <taxon>Asteraceae</taxon>
        <taxon>Asteroideae</taxon>
        <taxon>Anthemideae</taxon>
        <taxon>Anthemidinae</taxon>
        <taxon>Tanacetum</taxon>
    </lineage>
</organism>
<accession>A0A6L2KGY5</accession>
<reference evidence="5" key="1">
    <citation type="journal article" date="2019" name="Sci. Rep.">
        <title>Draft genome of Tanacetum cinerariifolium, the natural source of mosquito coil.</title>
        <authorList>
            <person name="Yamashiro T."/>
            <person name="Shiraishi A."/>
            <person name="Satake H."/>
            <person name="Nakayama K."/>
        </authorList>
    </citation>
    <scope>NUCLEOTIDE SEQUENCE</scope>
</reference>
<dbReference type="SUPFAM" id="SSF56672">
    <property type="entry name" value="DNA/RNA polymerases"/>
    <property type="match status" value="2"/>
</dbReference>
<feature type="region of interest" description="Disordered" evidence="1">
    <location>
        <begin position="509"/>
        <end position="605"/>
    </location>
</feature>
<dbReference type="Pfam" id="PF24626">
    <property type="entry name" value="SH3_Tf2-1"/>
    <property type="match status" value="1"/>
</dbReference>
<evidence type="ECO:0000313" key="5">
    <source>
        <dbReference type="EMBL" id="GEU48646.1"/>
    </source>
</evidence>
<dbReference type="InterPro" id="IPR000477">
    <property type="entry name" value="RT_dom"/>
</dbReference>
<comment type="caution">
    <text evidence="5">The sequence shown here is derived from an EMBL/GenBank/DDBJ whole genome shotgun (WGS) entry which is preliminary data.</text>
</comment>
<dbReference type="PANTHER" id="PTHR24559">
    <property type="entry name" value="TRANSPOSON TY3-I GAG-POL POLYPROTEIN"/>
    <property type="match status" value="1"/>
</dbReference>
<feature type="domain" description="Reverse transcriptase" evidence="2">
    <location>
        <begin position="48"/>
        <end position="192"/>
    </location>
</feature>
<dbReference type="Gene3D" id="3.30.70.270">
    <property type="match status" value="1"/>
</dbReference>
<dbReference type="InterPro" id="IPR013103">
    <property type="entry name" value="RVT_2"/>
</dbReference>
<evidence type="ECO:0000259" key="4">
    <source>
        <dbReference type="Pfam" id="PF24626"/>
    </source>
</evidence>
<feature type="region of interest" description="Disordered" evidence="1">
    <location>
        <begin position="421"/>
        <end position="479"/>
    </location>
</feature>
<dbReference type="AlphaFoldDB" id="A0A6L2KGY5"/>
<proteinExistence type="predicted"/>
<feature type="compositionally biased region" description="Low complexity" evidence="1">
    <location>
        <begin position="545"/>
        <end position="560"/>
    </location>
</feature>
<dbReference type="InterPro" id="IPR053134">
    <property type="entry name" value="RNA-dir_DNA_polymerase"/>
</dbReference>